<dbReference type="InterPro" id="IPR036846">
    <property type="entry name" value="GM2-AP_sf"/>
</dbReference>
<evidence type="ECO:0000259" key="2">
    <source>
        <dbReference type="Pfam" id="PF02221"/>
    </source>
</evidence>
<dbReference type="Gene3D" id="2.70.220.10">
    <property type="entry name" value="Ganglioside GM2 activator"/>
    <property type="match status" value="1"/>
</dbReference>
<accession>A0AAN0IWS7</accession>
<protein>
    <recommendedName>
        <fullName evidence="2">MD-2-related lipid-recognition domain-containing protein</fullName>
    </recommendedName>
</protein>
<name>A0AAN0IWS7_AMPQE</name>
<proteinExistence type="predicted"/>
<dbReference type="RefSeq" id="XP_019849229.1">
    <property type="nucleotide sequence ID" value="XM_019993670.1"/>
</dbReference>
<dbReference type="SUPFAM" id="SSF81296">
    <property type="entry name" value="E set domains"/>
    <property type="match status" value="1"/>
</dbReference>
<keyword evidence="1" id="KW-0732">Signal</keyword>
<evidence type="ECO:0000256" key="1">
    <source>
        <dbReference type="ARBA" id="ARBA00022729"/>
    </source>
</evidence>
<keyword evidence="4" id="KW-1185">Reference proteome</keyword>
<dbReference type="Pfam" id="PF02221">
    <property type="entry name" value="E1_DerP2_DerF2"/>
    <property type="match status" value="1"/>
</dbReference>
<feature type="domain" description="MD-2-related lipid-recognition" evidence="2">
    <location>
        <begin position="122"/>
        <end position="242"/>
    </location>
</feature>
<dbReference type="Proteomes" id="UP000007879">
    <property type="component" value="Unassembled WGS sequence"/>
</dbReference>
<reference evidence="4" key="1">
    <citation type="journal article" date="2010" name="Nature">
        <title>The Amphimedon queenslandica genome and the evolution of animal complexity.</title>
        <authorList>
            <person name="Srivastava M."/>
            <person name="Simakov O."/>
            <person name="Chapman J."/>
            <person name="Fahey B."/>
            <person name="Gauthier M.E."/>
            <person name="Mitros T."/>
            <person name="Richards G.S."/>
            <person name="Conaco C."/>
            <person name="Dacre M."/>
            <person name="Hellsten U."/>
            <person name="Larroux C."/>
            <person name="Putnam N.H."/>
            <person name="Stanke M."/>
            <person name="Adamska M."/>
            <person name="Darling A."/>
            <person name="Degnan S.M."/>
            <person name="Oakley T.H."/>
            <person name="Plachetzki D.C."/>
            <person name="Zhai Y."/>
            <person name="Adamski M."/>
            <person name="Calcino A."/>
            <person name="Cummins S.F."/>
            <person name="Goodstein D.M."/>
            <person name="Harris C."/>
            <person name="Jackson D.J."/>
            <person name="Leys S.P."/>
            <person name="Shu S."/>
            <person name="Woodcroft B.J."/>
            <person name="Vervoort M."/>
            <person name="Kosik K.S."/>
            <person name="Manning G."/>
            <person name="Degnan B.M."/>
            <person name="Rokhsar D.S."/>
        </authorList>
    </citation>
    <scope>NUCLEOTIDE SEQUENCE [LARGE SCALE GENOMIC DNA]</scope>
</reference>
<dbReference type="GeneID" id="109580470"/>
<evidence type="ECO:0000313" key="4">
    <source>
        <dbReference type="Proteomes" id="UP000007879"/>
    </source>
</evidence>
<organism evidence="3 4">
    <name type="scientific">Amphimedon queenslandica</name>
    <name type="common">Sponge</name>
    <dbReference type="NCBI Taxonomy" id="400682"/>
    <lineage>
        <taxon>Eukaryota</taxon>
        <taxon>Metazoa</taxon>
        <taxon>Porifera</taxon>
        <taxon>Demospongiae</taxon>
        <taxon>Heteroscleromorpha</taxon>
        <taxon>Haplosclerida</taxon>
        <taxon>Niphatidae</taxon>
        <taxon>Amphimedon</taxon>
    </lineage>
</organism>
<dbReference type="InterPro" id="IPR003172">
    <property type="entry name" value="ML_dom"/>
</dbReference>
<sequence>MSYILMSDGPTLIRKGFLNGQTAMHWAAKLQLLEALMFSGGKVDIKSVEIMISQRLMMRDIHVGIACVHLFLVTLCVLSTDEKKLLQDDIHYFTNWSYCSKNRCIIWILILLMLIESNTDYYKLNYAFVDPPLPYKNGQRVSYVANIDIYKQENWHLVHIFAAVEESFGNKTINVAIIDDNFNACDLAVDILHRPCPIPPGNYNISGTFDSFNLFPVGQYFVKTAVFTEQGKKIVCLTANFTVIN</sequence>
<reference evidence="3" key="2">
    <citation type="submission" date="2024-06" db="UniProtKB">
        <authorList>
            <consortium name="EnsemblMetazoa"/>
        </authorList>
    </citation>
    <scope>IDENTIFICATION</scope>
</reference>
<dbReference type="AlphaFoldDB" id="A0AAN0IWS7"/>
<evidence type="ECO:0000313" key="3">
    <source>
        <dbReference type="EnsemblMetazoa" id="XP_019849229.1"/>
    </source>
</evidence>
<dbReference type="KEGG" id="aqu:109580470"/>
<dbReference type="EnsemblMetazoa" id="XM_019993670.1">
    <property type="protein sequence ID" value="XP_019849229.1"/>
    <property type="gene ID" value="LOC109580470"/>
</dbReference>
<dbReference type="InterPro" id="IPR014756">
    <property type="entry name" value="Ig_E-set"/>
</dbReference>